<accession>A0A6N8JBG5</accession>
<keyword evidence="5" id="KW-1185">Reference proteome</keyword>
<dbReference type="EMBL" id="WRXO01000003">
    <property type="protein sequence ID" value="MVT41656.1"/>
    <property type="molecule type" value="Genomic_DNA"/>
</dbReference>
<evidence type="ECO:0000313" key="4">
    <source>
        <dbReference type="EMBL" id="MVT41656.1"/>
    </source>
</evidence>
<dbReference type="PANTHER" id="PTHR30273:SF2">
    <property type="entry name" value="PROTEIN FECR"/>
    <property type="match status" value="1"/>
</dbReference>
<keyword evidence="1" id="KW-0812">Transmembrane</keyword>
<evidence type="ECO:0000259" key="3">
    <source>
        <dbReference type="Pfam" id="PF16344"/>
    </source>
</evidence>
<dbReference type="Gene3D" id="3.55.50.30">
    <property type="match status" value="1"/>
</dbReference>
<feature type="domain" description="Protein FecR C-terminal" evidence="3">
    <location>
        <begin position="305"/>
        <end position="372"/>
    </location>
</feature>
<dbReference type="Gene3D" id="2.60.120.1440">
    <property type="match status" value="1"/>
</dbReference>
<dbReference type="InterPro" id="IPR012373">
    <property type="entry name" value="Ferrdict_sens_TM"/>
</dbReference>
<keyword evidence="1" id="KW-0472">Membrane</keyword>
<gene>
    <name evidence="4" type="ORF">GO495_13785</name>
</gene>
<evidence type="ECO:0000256" key="1">
    <source>
        <dbReference type="SAM" id="Phobius"/>
    </source>
</evidence>
<dbReference type="OrthoDB" id="1099963at2"/>
<reference evidence="4 5" key="1">
    <citation type="submission" date="2019-12" db="EMBL/GenBank/DDBJ databases">
        <title>The draft genomic sequence of strain Chitinophaga oryziterrae JCM 16595.</title>
        <authorList>
            <person name="Zhang X."/>
        </authorList>
    </citation>
    <scope>NUCLEOTIDE SEQUENCE [LARGE SCALE GENOMIC DNA]</scope>
    <source>
        <strain evidence="4 5">JCM 16595</strain>
    </source>
</reference>
<dbReference type="PANTHER" id="PTHR30273">
    <property type="entry name" value="PERIPLASMIC SIGNAL SENSOR AND SIGMA FACTOR ACTIVATOR FECR-RELATED"/>
    <property type="match status" value="1"/>
</dbReference>
<sequence length="375" mass="42170">MISDKQHIDQLMLEKLSGYISGEDDQELRQLMEDDQELKRVYTDLQQQLAHPEAKQYLNELDEDILWQKRQHLFPPKRSNRHLLYKVAAGLLILIGSGFLYILFPREHKQMSIVAKQSPGITLQLANGQKINLSDSSQSPVLSVGTIQMHLSPKSLQYEATGTSQAAAMNILHVPAGKDYKLTLTDGTEVWLNSMSEISFPLSFNGSTREVSVSGEAYFSVKKDIDHPFIVHTGEVSINVLGTAFNVNTYSNANTKIALSSGKVSLKSNAGKQIQLRPGYEATCDNDFSVDEFNPKNTLAWMEGKYYFKKATLKDIAIVITRWFDIPVVFDDATTENITVTGILTKKDGLTEFMDNLSQTTSIRYQLSDRVLHIR</sequence>
<organism evidence="4 5">
    <name type="scientific">Chitinophaga oryziterrae</name>
    <dbReference type="NCBI Taxonomy" id="1031224"/>
    <lineage>
        <taxon>Bacteria</taxon>
        <taxon>Pseudomonadati</taxon>
        <taxon>Bacteroidota</taxon>
        <taxon>Chitinophagia</taxon>
        <taxon>Chitinophagales</taxon>
        <taxon>Chitinophagaceae</taxon>
        <taxon>Chitinophaga</taxon>
    </lineage>
</organism>
<dbReference type="Pfam" id="PF16344">
    <property type="entry name" value="FecR_C"/>
    <property type="match status" value="1"/>
</dbReference>
<feature type="domain" description="FecR protein" evidence="2">
    <location>
        <begin position="174"/>
        <end position="264"/>
    </location>
</feature>
<dbReference type="RefSeq" id="WP_157300288.1">
    <property type="nucleotide sequence ID" value="NZ_BAAAZB010000006.1"/>
</dbReference>
<evidence type="ECO:0000259" key="2">
    <source>
        <dbReference type="Pfam" id="PF04773"/>
    </source>
</evidence>
<dbReference type="Proteomes" id="UP000468388">
    <property type="component" value="Unassembled WGS sequence"/>
</dbReference>
<protein>
    <submittedName>
        <fullName evidence="4">DUF4974 domain-containing protein</fullName>
    </submittedName>
</protein>
<dbReference type="InterPro" id="IPR006860">
    <property type="entry name" value="FecR"/>
</dbReference>
<evidence type="ECO:0000313" key="5">
    <source>
        <dbReference type="Proteomes" id="UP000468388"/>
    </source>
</evidence>
<dbReference type="PIRSF" id="PIRSF018266">
    <property type="entry name" value="FecR"/>
    <property type="match status" value="1"/>
</dbReference>
<feature type="transmembrane region" description="Helical" evidence="1">
    <location>
        <begin position="83"/>
        <end position="104"/>
    </location>
</feature>
<comment type="caution">
    <text evidence="4">The sequence shown here is derived from an EMBL/GenBank/DDBJ whole genome shotgun (WGS) entry which is preliminary data.</text>
</comment>
<dbReference type="GO" id="GO:0016989">
    <property type="term" value="F:sigma factor antagonist activity"/>
    <property type="evidence" value="ECO:0007669"/>
    <property type="project" value="TreeGrafter"/>
</dbReference>
<dbReference type="AlphaFoldDB" id="A0A6N8JBG5"/>
<keyword evidence="1" id="KW-1133">Transmembrane helix</keyword>
<dbReference type="Pfam" id="PF04773">
    <property type="entry name" value="FecR"/>
    <property type="match status" value="1"/>
</dbReference>
<dbReference type="InterPro" id="IPR032508">
    <property type="entry name" value="FecR_C"/>
</dbReference>
<proteinExistence type="predicted"/>
<name>A0A6N8JBG5_9BACT</name>